<keyword evidence="5" id="KW-0808">Transferase</keyword>
<keyword evidence="8" id="KW-0289">Folate biosynthesis</keyword>
<keyword evidence="7" id="KW-0460">Magnesium</keyword>
<evidence type="ECO:0000256" key="5">
    <source>
        <dbReference type="ARBA" id="ARBA00022679"/>
    </source>
</evidence>
<evidence type="ECO:0000256" key="2">
    <source>
        <dbReference type="ARBA" id="ARBA00001946"/>
    </source>
</evidence>
<keyword evidence="11" id="KW-1185">Reference proteome</keyword>
<dbReference type="PROSITE" id="PS00792">
    <property type="entry name" value="DHPS_1"/>
    <property type="match status" value="1"/>
</dbReference>
<evidence type="ECO:0000256" key="4">
    <source>
        <dbReference type="ARBA" id="ARBA00012458"/>
    </source>
</evidence>
<dbReference type="GO" id="GO:0004156">
    <property type="term" value="F:dihydropteroate synthase activity"/>
    <property type="evidence" value="ECO:0007669"/>
    <property type="project" value="UniProtKB-EC"/>
</dbReference>
<dbReference type="Gene3D" id="3.20.20.20">
    <property type="entry name" value="Dihydropteroate synthase-like"/>
    <property type="match status" value="1"/>
</dbReference>
<keyword evidence="6" id="KW-0479">Metal-binding</keyword>
<comment type="catalytic activity">
    <reaction evidence="1">
        <text>(7,8-dihydropterin-6-yl)methyl diphosphate + 4-aminobenzoate = 7,8-dihydropteroate + diphosphate</text>
        <dbReference type="Rhea" id="RHEA:19949"/>
        <dbReference type="ChEBI" id="CHEBI:17836"/>
        <dbReference type="ChEBI" id="CHEBI:17839"/>
        <dbReference type="ChEBI" id="CHEBI:33019"/>
        <dbReference type="ChEBI" id="CHEBI:72950"/>
        <dbReference type="EC" id="2.5.1.15"/>
    </reaction>
</comment>
<name>A0A1L3JBM0_9SPHN</name>
<dbReference type="EC" id="2.5.1.15" evidence="4"/>
<dbReference type="Proteomes" id="UP000242561">
    <property type="component" value="Chromosome"/>
</dbReference>
<proteinExistence type="predicted"/>
<protein>
    <recommendedName>
        <fullName evidence="4">dihydropteroate synthase</fullName>
        <ecNumber evidence="4">2.5.1.15</ecNumber>
    </recommendedName>
</protein>
<evidence type="ECO:0000259" key="9">
    <source>
        <dbReference type="PROSITE" id="PS50972"/>
    </source>
</evidence>
<dbReference type="SUPFAM" id="SSF51717">
    <property type="entry name" value="Dihydropteroate synthetase-like"/>
    <property type="match status" value="1"/>
</dbReference>
<dbReference type="InterPro" id="IPR006390">
    <property type="entry name" value="DHP_synth_dom"/>
</dbReference>
<evidence type="ECO:0000313" key="11">
    <source>
        <dbReference type="Proteomes" id="UP000242561"/>
    </source>
</evidence>
<dbReference type="RefSeq" id="WP_072559174.1">
    <property type="nucleotide sequence ID" value="NZ_CP018154.1"/>
</dbReference>
<dbReference type="OrthoDB" id="9811744at2"/>
<dbReference type="PANTHER" id="PTHR20941">
    <property type="entry name" value="FOLATE SYNTHESIS PROTEINS"/>
    <property type="match status" value="1"/>
</dbReference>
<accession>A0A1L3JBM0</accession>
<comment type="cofactor">
    <cofactor evidence="2">
        <name>Mg(2+)</name>
        <dbReference type="ChEBI" id="CHEBI:18420"/>
    </cofactor>
</comment>
<sequence>MSVIYLKACGFVDHPQFHDGATRRLAGTMLWFSQVEIYYKDAEGAFHRNLINITEFEQYIKILPAELQPKAKVQMAHICTPRPPIKMGDRIINLDQPRVMGILNMTPDSFSDGGAVDDDIGLALQAAVDMTANGAAIIDVGGESTRPNAKLLWEGDEIKRVQPIIEKLSATGAAISIDSRKSAVMQAALGAGARMINDISALLYDDNSIDIARHNDVPVVLMHAPSQSSNPHKNDGYDNVLFDVFDWLEKRVDEVIAAGVPRERICIDPGLGFGKSLSDNLTIINNLALFHAIGCPILFGASRKRMIGALSNEAAADNRLGGSIYLAMKAVEQGAHILRVHDVAETIQSIHVWRGLRDAALTARAE</sequence>
<dbReference type="PANTHER" id="PTHR20941:SF1">
    <property type="entry name" value="FOLIC ACID SYNTHESIS PROTEIN FOL1"/>
    <property type="match status" value="1"/>
</dbReference>
<dbReference type="GO" id="GO:0046656">
    <property type="term" value="P:folic acid biosynthetic process"/>
    <property type="evidence" value="ECO:0007669"/>
    <property type="project" value="UniProtKB-KW"/>
</dbReference>
<feature type="domain" description="Pterin-binding" evidence="9">
    <location>
        <begin position="97"/>
        <end position="351"/>
    </location>
</feature>
<dbReference type="InterPro" id="IPR011005">
    <property type="entry name" value="Dihydropteroate_synth-like_sf"/>
</dbReference>
<evidence type="ECO:0000256" key="6">
    <source>
        <dbReference type="ARBA" id="ARBA00022723"/>
    </source>
</evidence>
<dbReference type="EMBL" id="CP018154">
    <property type="protein sequence ID" value="APG62522.1"/>
    <property type="molecule type" value="Genomic_DNA"/>
</dbReference>
<comment type="pathway">
    <text evidence="3">Cofactor biosynthesis; tetrahydrofolate biosynthesis; 7,8-dihydrofolate from 2-amino-4-hydroxy-6-hydroxymethyl-7,8-dihydropteridine diphosphate and 4-aminobenzoate: step 1/2.</text>
</comment>
<dbReference type="AlphaFoldDB" id="A0A1L3JBM0"/>
<dbReference type="Pfam" id="PF00809">
    <property type="entry name" value="Pterin_bind"/>
    <property type="match status" value="1"/>
</dbReference>
<evidence type="ECO:0000256" key="1">
    <source>
        <dbReference type="ARBA" id="ARBA00000012"/>
    </source>
</evidence>
<dbReference type="GO" id="GO:0046872">
    <property type="term" value="F:metal ion binding"/>
    <property type="evidence" value="ECO:0007669"/>
    <property type="project" value="UniProtKB-KW"/>
</dbReference>
<dbReference type="PROSITE" id="PS00793">
    <property type="entry name" value="DHPS_2"/>
    <property type="match status" value="1"/>
</dbReference>
<dbReference type="GO" id="GO:0005829">
    <property type="term" value="C:cytosol"/>
    <property type="evidence" value="ECO:0007669"/>
    <property type="project" value="TreeGrafter"/>
</dbReference>
<reference evidence="10 11" key="1">
    <citation type="submission" date="2016-11" db="EMBL/GenBank/DDBJ databases">
        <title>Sphingorhabdus sp. LPB0140, isolated from marine environment.</title>
        <authorList>
            <person name="Kim E."/>
            <person name="Yi H."/>
        </authorList>
    </citation>
    <scope>NUCLEOTIDE SEQUENCE [LARGE SCALE GENOMIC DNA]</scope>
    <source>
        <strain evidence="10 11">LPB0140</strain>
    </source>
</reference>
<dbReference type="PROSITE" id="PS50972">
    <property type="entry name" value="PTERIN_BINDING"/>
    <property type="match status" value="1"/>
</dbReference>
<evidence type="ECO:0000256" key="3">
    <source>
        <dbReference type="ARBA" id="ARBA00004763"/>
    </source>
</evidence>
<dbReference type="NCBIfam" id="TIGR01496">
    <property type="entry name" value="DHPS"/>
    <property type="match status" value="1"/>
</dbReference>
<gene>
    <name evidence="10" type="ORF">LPB140_06700</name>
</gene>
<dbReference type="KEGG" id="sphl:LPB140_06700"/>
<evidence type="ECO:0000256" key="8">
    <source>
        <dbReference type="ARBA" id="ARBA00022909"/>
    </source>
</evidence>
<dbReference type="InterPro" id="IPR045031">
    <property type="entry name" value="DHP_synth-like"/>
</dbReference>
<dbReference type="CDD" id="cd00739">
    <property type="entry name" value="DHPS"/>
    <property type="match status" value="1"/>
</dbReference>
<organism evidence="10 11">
    <name type="scientific">Sphingorhabdus lutea</name>
    <dbReference type="NCBI Taxonomy" id="1913578"/>
    <lineage>
        <taxon>Bacteria</taxon>
        <taxon>Pseudomonadati</taxon>
        <taxon>Pseudomonadota</taxon>
        <taxon>Alphaproteobacteria</taxon>
        <taxon>Sphingomonadales</taxon>
        <taxon>Sphingomonadaceae</taxon>
        <taxon>Sphingorhabdus</taxon>
    </lineage>
</organism>
<dbReference type="GO" id="GO:0046654">
    <property type="term" value="P:tetrahydrofolate biosynthetic process"/>
    <property type="evidence" value="ECO:0007669"/>
    <property type="project" value="TreeGrafter"/>
</dbReference>
<dbReference type="STRING" id="1913578.LPB140_06700"/>
<evidence type="ECO:0000256" key="7">
    <source>
        <dbReference type="ARBA" id="ARBA00022842"/>
    </source>
</evidence>
<evidence type="ECO:0000313" key="10">
    <source>
        <dbReference type="EMBL" id="APG62522.1"/>
    </source>
</evidence>
<dbReference type="InterPro" id="IPR000489">
    <property type="entry name" value="Pterin-binding_dom"/>
</dbReference>